<dbReference type="CDD" id="cd00845">
    <property type="entry name" value="MPP_UshA_N_like"/>
    <property type="match status" value="1"/>
</dbReference>
<evidence type="ECO:0000313" key="5">
    <source>
        <dbReference type="EMBL" id="PZR17708.1"/>
    </source>
</evidence>
<dbReference type="GO" id="GO:0016788">
    <property type="term" value="F:hydrolase activity, acting on ester bonds"/>
    <property type="evidence" value="ECO:0007669"/>
    <property type="project" value="InterPro"/>
</dbReference>
<feature type="domain" description="5'-Nucleotidase C-terminal" evidence="4">
    <location>
        <begin position="429"/>
        <end position="619"/>
    </location>
</feature>
<dbReference type="AlphaFoldDB" id="A0A2W5V8H7"/>
<dbReference type="InterPro" id="IPR004843">
    <property type="entry name" value="Calcineurin-like_PHP"/>
</dbReference>
<dbReference type="Gene3D" id="3.60.21.10">
    <property type="match status" value="1"/>
</dbReference>
<organism evidence="5 6">
    <name type="scientific">Archangium gephyra</name>
    <dbReference type="NCBI Taxonomy" id="48"/>
    <lineage>
        <taxon>Bacteria</taxon>
        <taxon>Pseudomonadati</taxon>
        <taxon>Myxococcota</taxon>
        <taxon>Myxococcia</taxon>
        <taxon>Myxococcales</taxon>
        <taxon>Cystobacterineae</taxon>
        <taxon>Archangiaceae</taxon>
        <taxon>Archangium</taxon>
    </lineage>
</organism>
<gene>
    <name evidence="5" type="ORF">DI536_03945</name>
</gene>
<keyword evidence="2" id="KW-0732">Signal</keyword>
<dbReference type="SUPFAM" id="SSF55816">
    <property type="entry name" value="5'-nucleotidase (syn. UDP-sugar hydrolase), C-terminal domain"/>
    <property type="match status" value="1"/>
</dbReference>
<accession>A0A2W5V8H7</accession>
<dbReference type="PROSITE" id="PS00785">
    <property type="entry name" value="5_NUCLEOTIDASE_1"/>
    <property type="match status" value="1"/>
</dbReference>
<protein>
    <submittedName>
        <fullName evidence="5">Bifunctional metallophosphatase/5'-nucleotidase</fullName>
    </submittedName>
</protein>
<comment type="similarity">
    <text evidence="1">Belongs to the 5'-nucleotidase family.</text>
</comment>
<evidence type="ECO:0000256" key="1">
    <source>
        <dbReference type="ARBA" id="ARBA00006654"/>
    </source>
</evidence>
<dbReference type="Proteomes" id="UP000249061">
    <property type="component" value="Unassembled WGS sequence"/>
</dbReference>
<dbReference type="InterPro" id="IPR006179">
    <property type="entry name" value="5_nucleotidase/apyrase"/>
</dbReference>
<dbReference type="GO" id="GO:0000166">
    <property type="term" value="F:nucleotide binding"/>
    <property type="evidence" value="ECO:0007669"/>
    <property type="project" value="InterPro"/>
</dbReference>
<dbReference type="Pfam" id="PF00149">
    <property type="entry name" value="Metallophos"/>
    <property type="match status" value="1"/>
</dbReference>
<dbReference type="GO" id="GO:0030288">
    <property type="term" value="C:outer membrane-bounded periplasmic space"/>
    <property type="evidence" value="ECO:0007669"/>
    <property type="project" value="TreeGrafter"/>
</dbReference>
<dbReference type="InterPro" id="IPR029052">
    <property type="entry name" value="Metallo-depent_PP-like"/>
</dbReference>
<comment type="caution">
    <text evidence="5">The sequence shown here is derived from an EMBL/GenBank/DDBJ whole genome shotgun (WGS) entry which is preliminary data.</text>
</comment>
<sequence length="788" mass="85904">MVQTSCLPTLEGYDIDLSGQQVRLTLLHTSDLHSRLLPYDFNPLKTDTDLGLIPEAGPFGGAVRIAGLLQRERLRADRVLHLDSGDSFQGAPIFNLNLGEAEYRFLSLVGLDAAVVGNHEFDAGAANFTKQAKDAAKFPVLVANYQWEDMNQSGSNTTQLFTFPYTVKNVKGLRVAIIGLGNFGSLNSIIEQGNSLQVIPLEQNEITRSYVDFLRPAVDLVLITSHAGLTEDQDLIQGYDAFYEWSLARRFVQRADNPWVVLERFGEEDADSSVVHVQIPGVRGVDAILGGHLHIVLNPPQLLTDPDGRQVILSHGGAFAKYVNRIDAVVSVPTKEARTIDAAEISSFDFKVFPVDSLWCSEPLHDYYKAQFWNPGQFMQDPAVVKGVADCKELEDRNTTQLLMPYITDLDVKLNLTSLFAYAPRDIARRNNSTGGDSPLGNITADSMRRRQGVEAEVAVTNSLGIRDNLYAGPLTQEAMFNVFPFENTVNIMFLSGGEMQEMFDFIAERSAERGCTSQAQTSGVRFTMDCAQAQLNALRSPCDVNGDASECNALSDDRTGRAPWQCLADSTVQGGGRCWAHSGTNITINGVALRENETYRVAVNDYIARGGSGFLVLKRNTTRVETGIPLRDSLIGYMTNFCNCEEVLAGNVDGSGTVIGAKGQPCGSRDPVDATRWVLDSQEVAFCQSARDFRDAVRAEAQPCTCESVFNGDSVACGGADLAPLLEACIQKVPEGPNLGRCNCRQALAGDPLCGNVTRAVRNFCENPTVVPVAVGQEDGRIGRRVK</sequence>
<evidence type="ECO:0000259" key="3">
    <source>
        <dbReference type="Pfam" id="PF00149"/>
    </source>
</evidence>
<evidence type="ECO:0000313" key="6">
    <source>
        <dbReference type="Proteomes" id="UP000249061"/>
    </source>
</evidence>
<dbReference type="PANTHER" id="PTHR11575">
    <property type="entry name" value="5'-NUCLEOTIDASE-RELATED"/>
    <property type="match status" value="1"/>
</dbReference>
<evidence type="ECO:0000259" key="4">
    <source>
        <dbReference type="Pfam" id="PF02872"/>
    </source>
</evidence>
<dbReference type="InterPro" id="IPR008334">
    <property type="entry name" value="5'-Nucleotdase_C"/>
</dbReference>
<proteinExistence type="inferred from homology"/>
<evidence type="ECO:0000256" key="2">
    <source>
        <dbReference type="ARBA" id="ARBA00022729"/>
    </source>
</evidence>
<dbReference type="EMBL" id="QFQP01000002">
    <property type="protein sequence ID" value="PZR17708.1"/>
    <property type="molecule type" value="Genomic_DNA"/>
</dbReference>
<dbReference type="GO" id="GO:0046872">
    <property type="term" value="F:metal ion binding"/>
    <property type="evidence" value="ECO:0007669"/>
    <property type="project" value="InterPro"/>
</dbReference>
<dbReference type="PRINTS" id="PR01607">
    <property type="entry name" value="APYRASEFAMLY"/>
</dbReference>
<dbReference type="Pfam" id="PF02872">
    <property type="entry name" value="5_nucleotid_C"/>
    <property type="match status" value="1"/>
</dbReference>
<reference evidence="5 6" key="1">
    <citation type="submission" date="2017-08" db="EMBL/GenBank/DDBJ databases">
        <title>Infants hospitalized years apart are colonized by the same room-sourced microbial strains.</title>
        <authorList>
            <person name="Brooks B."/>
            <person name="Olm M.R."/>
            <person name="Firek B.A."/>
            <person name="Baker R."/>
            <person name="Thomas B.C."/>
            <person name="Morowitz M.J."/>
            <person name="Banfield J.F."/>
        </authorList>
    </citation>
    <scope>NUCLEOTIDE SEQUENCE [LARGE SCALE GENOMIC DNA]</scope>
    <source>
        <strain evidence="5">S2_003_000_R2_14</strain>
    </source>
</reference>
<dbReference type="SUPFAM" id="SSF56300">
    <property type="entry name" value="Metallo-dependent phosphatases"/>
    <property type="match status" value="1"/>
</dbReference>
<name>A0A2W5V8H7_9BACT</name>
<dbReference type="InterPro" id="IPR036907">
    <property type="entry name" value="5'-Nucleotdase_C_sf"/>
</dbReference>
<dbReference type="GO" id="GO:0009166">
    <property type="term" value="P:nucleotide catabolic process"/>
    <property type="evidence" value="ECO:0007669"/>
    <property type="project" value="InterPro"/>
</dbReference>
<dbReference type="InterPro" id="IPR006146">
    <property type="entry name" value="5'-Nucleotdase_CS"/>
</dbReference>
<dbReference type="Gene3D" id="3.90.780.10">
    <property type="entry name" value="5'-Nucleotidase, C-terminal domain"/>
    <property type="match status" value="1"/>
</dbReference>
<feature type="domain" description="Calcineurin-like phosphoesterase" evidence="3">
    <location>
        <begin position="25"/>
        <end position="295"/>
    </location>
</feature>
<dbReference type="PANTHER" id="PTHR11575:SF24">
    <property type="entry name" value="5'-NUCLEOTIDASE"/>
    <property type="match status" value="1"/>
</dbReference>